<organism evidence="1 2">
    <name type="scientific">Luteimonas rhizosphaericola</name>
    <dbReference type="NCBI Taxonomy" id="3042024"/>
    <lineage>
        <taxon>Bacteria</taxon>
        <taxon>Pseudomonadati</taxon>
        <taxon>Pseudomonadota</taxon>
        <taxon>Gammaproteobacteria</taxon>
        <taxon>Lysobacterales</taxon>
        <taxon>Lysobacteraceae</taxon>
        <taxon>Luteimonas</taxon>
    </lineage>
</organism>
<keyword evidence="2" id="KW-1185">Reference proteome</keyword>
<dbReference type="Proteomes" id="UP001156831">
    <property type="component" value="Unassembled WGS sequence"/>
</dbReference>
<reference evidence="1 2" key="1">
    <citation type="submission" date="2023-04" db="EMBL/GenBank/DDBJ databases">
        <title>Luteimonas sp. M1R5S18.</title>
        <authorList>
            <person name="Sun J.-Q."/>
        </authorList>
    </citation>
    <scope>NUCLEOTIDE SEQUENCE [LARGE SCALE GENOMIC DNA]</scope>
    <source>
        <strain evidence="1 2">M1R5S18</strain>
    </source>
</reference>
<name>A0ABT6JHX7_9GAMM</name>
<evidence type="ECO:0000313" key="2">
    <source>
        <dbReference type="Proteomes" id="UP001156831"/>
    </source>
</evidence>
<evidence type="ECO:0000313" key="1">
    <source>
        <dbReference type="EMBL" id="MDH5830283.1"/>
    </source>
</evidence>
<dbReference type="Gene3D" id="3.30.1150.10">
    <property type="match status" value="1"/>
</dbReference>
<sequence length="186" mass="19257">MRVGLIVCLATAGMGGCRTAPPAPPPEPVPSVDTALVPPPAGATHLQLDSSQAFVFPQLLESPLPAYPPELLALRLAPVEVCVEVDIGADGRVGAVTRRRDAACAGADGPHAARFAGAGEQAVRLWTYDPALVCRTSDGRAVEDACAEPDAIDTPVALRLSYAFFFSQQDGKPSVERTSGAESGSH</sequence>
<dbReference type="RefSeq" id="WP_280600873.1">
    <property type="nucleotide sequence ID" value="NZ_JARXRN010000021.1"/>
</dbReference>
<proteinExistence type="predicted"/>
<dbReference type="EMBL" id="JARXRN010000021">
    <property type="protein sequence ID" value="MDH5830283.1"/>
    <property type="molecule type" value="Genomic_DNA"/>
</dbReference>
<gene>
    <name evidence="1" type="ORF">QFW80_07095</name>
</gene>
<comment type="caution">
    <text evidence="1">The sequence shown here is derived from an EMBL/GenBank/DDBJ whole genome shotgun (WGS) entry which is preliminary data.</text>
</comment>
<protein>
    <submittedName>
        <fullName evidence="1">Uncharacterized protein</fullName>
    </submittedName>
</protein>
<accession>A0ABT6JHX7</accession>
<dbReference type="PROSITE" id="PS51257">
    <property type="entry name" value="PROKAR_LIPOPROTEIN"/>
    <property type="match status" value="1"/>
</dbReference>